<evidence type="ECO:0000313" key="2">
    <source>
        <dbReference type="EMBL" id="MDI1488267.1"/>
    </source>
</evidence>
<organism evidence="2 3">
    <name type="scientific">Ramalina farinacea</name>
    <dbReference type="NCBI Taxonomy" id="258253"/>
    <lineage>
        <taxon>Eukaryota</taxon>
        <taxon>Fungi</taxon>
        <taxon>Dikarya</taxon>
        <taxon>Ascomycota</taxon>
        <taxon>Pezizomycotina</taxon>
        <taxon>Lecanoromycetes</taxon>
        <taxon>OSLEUM clade</taxon>
        <taxon>Lecanoromycetidae</taxon>
        <taxon>Lecanorales</taxon>
        <taxon>Lecanorineae</taxon>
        <taxon>Ramalinaceae</taxon>
        <taxon>Ramalina</taxon>
    </lineage>
</organism>
<reference evidence="2" key="1">
    <citation type="journal article" date="2023" name="Genome Biol. Evol.">
        <title>First Whole Genome Sequence and Flow Cytometry Genome Size Data for the Lichen-Forming Fungus Ramalina farinacea (Ascomycota).</title>
        <authorList>
            <person name="Llewellyn T."/>
            <person name="Mian S."/>
            <person name="Hill R."/>
            <person name="Leitch I.J."/>
            <person name="Gaya E."/>
        </authorList>
    </citation>
    <scope>NUCLEOTIDE SEQUENCE</scope>
    <source>
        <strain evidence="2">LIQ254RAFAR</strain>
    </source>
</reference>
<comment type="caution">
    <text evidence="2">The sequence shown here is derived from an EMBL/GenBank/DDBJ whole genome shotgun (WGS) entry which is preliminary data.</text>
</comment>
<keyword evidence="1" id="KW-0812">Transmembrane</keyword>
<keyword evidence="1" id="KW-1133">Transmembrane helix</keyword>
<evidence type="ECO:0000313" key="3">
    <source>
        <dbReference type="Proteomes" id="UP001161017"/>
    </source>
</evidence>
<feature type="transmembrane region" description="Helical" evidence="1">
    <location>
        <begin position="6"/>
        <end position="27"/>
    </location>
</feature>
<proteinExistence type="predicted"/>
<dbReference type="EMBL" id="JAPUFD010000007">
    <property type="protein sequence ID" value="MDI1488267.1"/>
    <property type="molecule type" value="Genomic_DNA"/>
</dbReference>
<protein>
    <submittedName>
        <fullName evidence="2">Uncharacterized protein</fullName>
    </submittedName>
</protein>
<sequence>MGYEISIIAGYTTFLLVVFTAWVGGYLDPLQHSLQDIILGKMGDNRVSYGAKSLMSQRVVEDKNVTAVQDGVSQGVGGVVGKGGIAEDIGNTLSKGL</sequence>
<keyword evidence="1" id="KW-0472">Membrane</keyword>
<name>A0AA43TXP4_9LECA</name>
<dbReference type="AlphaFoldDB" id="A0AA43TXP4"/>
<gene>
    <name evidence="2" type="ORF">OHK93_007541</name>
</gene>
<accession>A0AA43TXP4</accession>
<keyword evidence="3" id="KW-1185">Reference proteome</keyword>
<dbReference type="Proteomes" id="UP001161017">
    <property type="component" value="Unassembled WGS sequence"/>
</dbReference>
<evidence type="ECO:0000256" key="1">
    <source>
        <dbReference type="SAM" id="Phobius"/>
    </source>
</evidence>